<dbReference type="InterPro" id="IPR025572">
    <property type="entry name" value="YgaB"/>
</dbReference>
<name>A0A150MUI4_9BACL</name>
<dbReference type="PATRIC" id="fig|153151.4.peg.106"/>
<evidence type="ECO:0000313" key="1">
    <source>
        <dbReference type="EMBL" id="KYD28128.1"/>
    </source>
</evidence>
<evidence type="ECO:0000313" key="2">
    <source>
        <dbReference type="Proteomes" id="UP000075324"/>
    </source>
</evidence>
<dbReference type="RefSeq" id="WP_062678460.1">
    <property type="nucleotide sequence ID" value="NZ_CP070511.1"/>
</dbReference>
<dbReference type="GeneID" id="94897937"/>
<dbReference type="Proteomes" id="UP000075324">
    <property type="component" value="Unassembled WGS sequence"/>
</dbReference>
<gene>
    <name evidence="1" type="ORF">B4110_0530</name>
</gene>
<accession>A0A150MUI4</accession>
<organism evidence="1 2">
    <name type="scientific">Parageobacillus toebii</name>
    <dbReference type="NCBI Taxonomy" id="153151"/>
    <lineage>
        <taxon>Bacteria</taxon>
        <taxon>Bacillati</taxon>
        <taxon>Bacillota</taxon>
        <taxon>Bacilli</taxon>
        <taxon>Bacillales</taxon>
        <taxon>Anoxybacillaceae</taxon>
        <taxon>Parageobacillus</taxon>
    </lineage>
</organism>
<reference evidence="1 2" key="1">
    <citation type="submission" date="2016-01" db="EMBL/GenBank/DDBJ databases">
        <title>Draft Genome Sequences of Seven Thermophilic Sporeformers Isolated from Foods.</title>
        <authorList>
            <person name="Berendsen E.M."/>
            <person name="Wells-Bennik M.H."/>
            <person name="Krawcyk A.O."/>
            <person name="De Jong A."/>
            <person name="Holsappel S."/>
            <person name="Eijlander R.T."/>
            <person name="Kuipers O.P."/>
        </authorList>
    </citation>
    <scope>NUCLEOTIDE SEQUENCE [LARGE SCALE GENOMIC DNA]</scope>
    <source>
        <strain evidence="1 2">B4110</strain>
    </source>
</reference>
<dbReference type="Pfam" id="PF14182">
    <property type="entry name" value="YgaB"/>
    <property type="match status" value="1"/>
</dbReference>
<evidence type="ECO:0008006" key="3">
    <source>
        <dbReference type="Google" id="ProtNLM"/>
    </source>
</evidence>
<dbReference type="EMBL" id="LQYW01000084">
    <property type="protein sequence ID" value="KYD28128.1"/>
    <property type="molecule type" value="Genomic_DNA"/>
</dbReference>
<dbReference type="AlphaFoldDB" id="A0A150MUI4"/>
<protein>
    <recommendedName>
        <fullName evidence="3">YgaB-like protein</fullName>
    </recommendedName>
</protein>
<comment type="caution">
    <text evidence="1">The sequence shown here is derived from an EMBL/GenBank/DDBJ whole genome shotgun (WGS) entry which is preliminary data.</text>
</comment>
<proteinExistence type="predicted"/>
<sequence>MELFERLVNEQLKTMDRLLFLQSEIERCQEIEKQLIELQQEAKLQSIQEEIQQMKRQLREIQQTFEKQTEEVILTYQNQYRRTCEPSSTR</sequence>